<keyword evidence="4" id="KW-0732">Signal</keyword>
<feature type="non-terminal residue" evidence="8">
    <location>
        <position position="1"/>
    </location>
</feature>
<comment type="similarity">
    <text evidence="2">Belongs to the ITPRIP family.</text>
</comment>
<feature type="non-terminal residue" evidence="8">
    <location>
        <position position="322"/>
    </location>
</feature>
<evidence type="ECO:0000256" key="3">
    <source>
        <dbReference type="ARBA" id="ARBA00022692"/>
    </source>
</evidence>
<evidence type="ECO:0000256" key="5">
    <source>
        <dbReference type="ARBA" id="ARBA00022989"/>
    </source>
</evidence>
<evidence type="ECO:0000256" key="6">
    <source>
        <dbReference type="ARBA" id="ARBA00023136"/>
    </source>
</evidence>
<gene>
    <name evidence="8" type="primary">Itpripl1_1</name>
    <name evidence="8" type="ORF">PROATE_R03438</name>
</gene>
<comment type="caution">
    <text evidence="8">The sequence shown here is derived from an EMBL/GenBank/DDBJ whole genome shotgun (WGS) entry which is preliminary data.</text>
</comment>
<comment type="subcellular location">
    <subcellularLocation>
        <location evidence="1">Membrane</location>
        <topology evidence="1">Single-pass type I membrane protein</topology>
    </subcellularLocation>
</comment>
<name>A0A7K5F1S7_PROAR</name>
<keyword evidence="9" id="KW-1185">Reference proteome</keyword>
<dbReference type="InterPro" id="IPR024810">
    <property type="entry name" value="MAB21L/cGLR"/>
</dbReference>
<evidence type="ECO:0000256" key="4">
    <source>
        <dbReference type="ARBA" id="ARBA00022729"/>
    </source>
</evidence>
<dbReference type="GO" id="GO:0016020">
    <property type="term" value="C:membrane"/>
    <property type="evidence" value="ECO:0007669"/>
    <property type="project" value="UniProtKB-SubCell"/>
</dbReference>
<sequence length="322" mass="37038">LSKGFFPELGPAIGVGSAFDYWSSQEDEPVYRMLVCLKPPRGHTFCLEPGTVANESRICVKLECTCTTQETVGYMLCFLHDPKEQLRKKQKPSLLHTLCTGSYLDVQKTAHWFQDLVRENKASVRLLRLRYYLLTVLPSRRSCKVAIKDVSGRTMLVEMIFGVQLGDSDIFMSSQAREDIFTPSTTWTLSCAWAEAKFLWLVFDQTPDDSLLSCFHLCTRLLVGTGFSSYTLKTVVMHLLTTTPLSGWHRTHFLLRLDDIVRYLYRCLEEKRLNHFFFGNDKIPEKIVLPPALQRAEPFNLFQHLAQDPAAHEQAMREFKEL</sequence>
<dbReference type="InterPro" id="IPR026250">
    <property type="entry name" value="ITPRIP-like"/>
</dbReference>
<dbReference type="AlphaFoldDB" id="A0A7K5F1S7"/>
<evidence type="ECO:0000256" key="2">
    <source>
        <dbReference type="ARBA" id="ARBA00005554"/>
    </source>
</evidence>
<dbReference type="InterPro" id="IPR046906">
    <property type="entry name" value="Mab-21_HhH/H2TH-like"/>
</dbReference>
<dbReference type="EMBL" id="VYZH01000198">
    <property type="protein sequence ID" value="NWS38529.1"/>
    <property type="molecule type" value="Genomic_DNA"/>
</dbReference>
<dbReference type="SMART" id="SM01265">
    <property type="entry name" value="Mab-21"/>
    <property type="match status" value="1"/>
</dbReference>
<reference evidence="8 9" key="1">
    <citation type="submission" date="2019-09" db="EMBL/GenBank/DDBJ databases">
        <title>Bird 10,000 Genomes (B10K) Project - Family phase.</title>
        <authorList>
            <person name="Zhang G."/>
        </authorList>
    </citation>
    <scope>NUCLEOTIDE SEQUENCE [LARGE SCALE GENOMIC DNA]</scope>
    <source>
        <strain evidence="8">B10K-DU-017-47</strain>
    </source>
</reference>
<keyword evidence="3" id="KW-0812">Transmembrane</keyword>
<evidence type="ECO:0000256" key="1">
    <source>
        <dbReference type="ARBA" id="ARBA00004479"/>
    </source>
</evidence>
<protein>
    <submittedName>
        <fullName evidence="8">IPIL1 protein</fullName>
    </submittedName>
</protein>
<dbReference type="PANTHER" id="PTHR10656">
    <property type="entry name" value="CELL FATE DETERMINING PROTEIN MAB21-RELATED"/>
    <property type="match status" value="1"/>
</dbReference>
<organism evidence="8 9">
    <name type="scientific">Probosciger aterrimus</name>
    <name type="common">Palm cockatoo</name>
    <dbReference type="NCBI Taxonomy" id="141839"/>
    <lineage>
        <taxon>Eukaryota</taxon>
        <taxon>Metazoa</taxon>
        <taxon>Chordata</taxon>
        <taxon>Craniata</taxon>
        <taxon>Vertebrata</taxon>
        <taxon>Euteleostomi</taxon>
        <taxon>Archelosauria</taxon>
        <taxon>Archosauria</taxon>
        <taxon>Dinosauria</taxon>
        <taxon>Saurischia</taxon>
        <taxon>Theropoda</taxon>
        <taxon>Coelurosauria</taxon>
        <taxon>Aves</taxon>
        <taxon>Neognathae</taxon>
        <taxon>Neoaves</taxon>
        <taxon>Telluraves</taxon>
        <taxon>Australaves</taxon>
        <taxon>Psittaciformes</taxon>
        <taxon>Cacatuidae</taxon>
        <taxon>Probosciger</taxon>
    </lineage>
</organism>
<dbReference type="Proteomes" id="UP000562415">
    <property type="component" value="Unassembled WGS sequence"/>
</dbReference>
<evidence type="ECO:0000313" key="9">
    <source>
        <dbReference type="Proteomes" id="UP000562415"/>
    </source>
</evidence>
<feature type="domain" description="Mab-21-like HhH/H2TH-like" evidence="7">
    <location>
        <begin position="227"/>
        <end position="278"/>
    </location>
</feature>
<evidence type="ECO:0000313" key="8">
    <source>
        <dbReference type="EMBL" id="NWS38529.1"/>
    </source>
</evidence>
<accession>A0A7K5F1S7</accession>
<evidence type="ECO:0000259" key="7">
    <source>
        <dbReference type="Pfam" id="PF20266"/>
    </source>
</evidence>
<dbReference type="PRINTS" id="PR02107">
    <property type="entry name" value="INOS145TPRIP"/>
</dbReference>
<dbReference type="PANTHER" id="PTHR10656:SF40">
    <property type="entry name" value="INOSITOL 1,4,5-TRISPHOSPHATE RECEPTOR-INTERACTING PROTEIN-LIKE 1"/>
    <property type="match status" value="1"/>
</dbReference>
<dbReference type="Gene3D" id="1.10.1410.40">
    <property type="match status" value="1"/>
</dbReference>
<dbReference type="OrthoDB" id="9034619at2759"/>
<keyword evidence="6" id="KW-0472">Membrane</keyword>
<proteinExistence type="inferred from homology"/>
<dbReference type="Pfam" id="PF20266">
    <property type="entry name" value="Mab-21_C"/>
    <property type="match status" value="1"/>
</dbReference>
<keyword evidence="5" id="KW-1133">Transmembrane helix</keyword>